<feature type="transmembrane region" description="Helical" evidence="2">
    <location>
        <begin position="42"/>
        <end position="64"/>
    </location>
</feature>
<feature type="transmembrane region" description="Helical" evidence="2">
    <location>
        <begin position="99"/>
        <end position="118"/>
    </location>
</feature>
<comment type="caution">
    <text evidence="4">The sequence shown here is derived from an EMBL/GenBank/DDBJ whole genome shotgun (WGS) entry which is preliminary data.</text>
</comment>
<feature type="transmembrane region" description="Helical" evidence="2">
    <location>
        <begin position="165"/>
        <end position="185"/>
    </location>
</feature>
<keyword evidence="2" id="KW-1133">Transmembrane helix</keyword>
<feature type="transmembrane region" description="Helical" evidence="2">
    <location>
        <begin position="367"/>
        <end position="385"/>
    </location>
</feature>
<feature type="domain" description="Major facilitator superfamily (MFS) profile" evidence="3">
    <location>
        <begin position="7"/>
        <end position="389"/>
    </location>
</feature>
<dbReference type="InterPro" id="IPR011701">
    <property type="entry name" value="MFS"/>
</dbReference>
<comment type="subcellular location">
    <subcellularLocation>
        <location evidence="1">Cell membrane</location>
        <topology evidence="1">Multi-pass membrane protein</topology>
    </subcellularLocation>
</comment>
<evidence type="ECO:0000256" key="1">
    <source>
        <dbReference type="ARBA" id="ARBA00004651"/>
    </source>
</evidence>
<proteinExistence type="predicted"/>
<feature type="transmembrane region" description="Helical" evidence="2">
    <location>
        <begin position="247"/>
        <end position="270"/>
    </location>
</feature>
<dbReference type="PANTHER" id="PTHR23528:SF1">
    <property type="entry name" value="MAJOR FACILITATOR SUPERFAMILY (MFS) PROFILE DOMAIN-CONTAINING PROTEIN"/>
    <property type="match status" value="1"/>
</dbReference>
<dbReference type="PANTHER" id="PTHR23528">
    <property type="match status" value="1"/>
</dbReference>
<dbReference type="Pfam" id="PF07690">
    <property type="entry name" value="MFS_1"/>
    <property type="match status" value="1"/>
</dbReference>
<reference evidence="4 5" key="1">
    <citation type="submission" date="2021-06" db="EMBL/GenBank/DDBJ databases">
        <authorList>
            <person name="Sun Q."/>
            <person name="Li D."/>
        </authorList>
    </citation>
    <scope>NUCLEOTIDE SEQUENCE [LARGE SCALE GENOMIC DNA]</scope>
    <source>
        <strain evidence="4 5">MSJ-40</strain>
    </source>
</reference>
<accession>A0ABS6E0L1</accession>
<feature type="transmembrane region" description="Helical" evidence="2">
    <location>
        <begin position="211"/>
        <end position="235"/>
    </location>
</feature>
<dbReference type="RefSeq" id="WP_216515644.1">
    <property type="nucleotide sequence ID" value="NZ_JAHLPM010000001.1"/>
</dbReference>
<feature type="transmembrane region" description="Helical" evidence="2">
    <location>
        <begin position="338"/>
        <end position="361"/>
    </location>
</feature>
<evidence type="ECO:0000259" key="3">
    <source>
        <dbReference type="PROSITE" id="PS50850"/>
    </source>
</evidence>
<gene>
    <name evidence="4" type="ORF">KQI42_00345</name>
</gene>
<name>A0ABS6E0L1_9FIRM</name>
<organism evidence="4 5">
    <name type="scientific">Tissierella simiarum</name>
    <dbReference type="NCBI Taxonomy" id="2841534"/>
    <lineage>
        <taxon>Bacteria</taxon>
        <taxon>Bacillati</taxon>
        <taxon>Bacillota</taxon>
        <taxon>Tissierellia</taxon>
        <taxon>Tissierellales</taxon>
        <taxon>Tissierellaceae</taxon>
        <taxon>Tissierella</taxon>
    </lineage>
</organism>
<evidence type="ECO:0000256" key="2">
    <source>
        <dbReference type="SAM" id="Phobius"/>
    </source>
</evidence>
<dbReference type="EMBL" id="JAHLPM010000001">
    <property type="protein sequence ID" value="MBU5436432.1"/>
    <property type="molecule type" value="Genomic_DNA"/>
</dbReference>
<sequence length="409" mass="45782">MKLDYKKTFILGLGFFAISILWPVYNAFVPIMLEQYTKKATVIGMIMTIDNLFAVAFQPIFGAMSDRTNNRFGRRMPYILIGVPISALLFSIIPYTTSLITLMLTIIIMNFTMSIYRAPTVALMPDVTPSPLRSKANGVINFMGGLAAAVAYAIGGILYRMNPSYPFHMSSIIMVIALIILYTFIKEPRDFRIEEKKKIEKVKDIEKNKSLIFILFAIFFWFTGFNAVETFFSLYGQYVLNIDPGRASIVLSLFSVSFLLFAIPAGFIGTKLGRKKTIFTGIIGALIFFIPLIFVRNAVLVSILLVAGGIFWALININSYPMVVEMAPKGGVGTYTGYYYFFSASSAVASPILFGFIKDIVGSYESLFLYSCIAFLAALLCMFYVKHGDVSVENYDEEKRLAIEENYGD</sequence>
<evidence type="ECO:0000313" key="4">
    <source>
        <dbReference type="EMBL" id="MBU5436432.1"/>
    </source>
</evidence>
<keyword evidence="2" id="KW-0812">Transmembrane</keyword>
<feature type="transmembrane region" description="Helical" evidence="2">
    <location>
        <begin position="277"/>
        <end position="294"/>
    </location>
</feature>
<dbReference type="Proteomes" id="UP000749471">
    <property type="component" value="Unassembled WGS sequence"/>
</dbReference>
<dbReference type="PROSITE" id="PS50850">
    <property type="entry name" value="MFS"/>
    <property type="match status" value="1"/>
</dbReference>
<keyword evidence="5" id="KW-1185">Reference proteome</keyword>
<feature type="transmembrane region" description="Helical" evidence="2">
    <location>
        <begin position="300"/>
        <end position="317"/>
    </location>
</feature>
<feature type="transmembrane region" description="Helical" evidence="2">
    <location>
        <begin position="139"/>
        <end position="159"/>
    </location>
</feature>
<keyword evidence="2" id="KW-0472">Membrane</keyword>
<protein>
    <submittedName>
        <fullName evidence="4">MFS transporter</fullName>
    </submittedName>
</protein>
<evidence type="ECO:0000313" key="5">
    <source>
        <dbReference type="Proteomes" id="UP000749471"/>
    </source>
</evidence>
<dbReference type="InterPro" id="IPR020846">
    <property type="entry name" value="MFS_dom"/>
</dbReference>
<feature type="transmembrane region" description="Helical" evidence="2">
    <location>
        <begin position="76"/>
        <end position="93"/>
    </location>
</feature>